<sequence>MFCDVVERAQRTHSVQASLPGFSLARSSVWRGSKDAVCSDGFLLLVSFETRTLVEEAMPRFLLFVFALNLTPRSISATDFWSTVRVYERLRDGSAEAECRNHASLLVKSIQNATYWAVKMLDSSANFPSGVLEGNVYNLGDFDECLSVDTGHVRGRYCLATLNLLGPASPVSKEQQKSRPVHYAHRALDPYTNAWDQIQNRGERWRFARDAIKLAVCAPKSCTSLDVQRAMLDVYSTITATLNATLRVEVPEKLCQTKQNFEASFLDVLFFAVIGILTGTVSAGTILDYGLKKGDLKVCSMWKQILLCWSARKNFMGLSNMEKESDTDLNFLFGIRLFSILLVIACHKVGFTTAGPVKNPSFQEQVQLAGFYFFFSLEWNNQFSPFLLIFQSFSQLQYMPILHGDLVVDTFFFLAGFLLTVGLLKALRRPISGVKVSVWPLYLFRFLRLTPAYMLTILFYMSVLPKMGSGPLWPVTVVPESEYCRDNWWLNALYLNNYVHVDRSCIEQGWYIPCDMHMFVVCAPLVLLVHRRPRIGKALLATLIIASVLAPFLTIWIRDTDAMLLFFLDFLSGSRVHPYFSAVYVKSHVRGSPYLIGVLIGLIYMSKRQKRLAKANSLPLLLIGFAMAMATTFSAALFYGNEGAAAASPAARALYGALHRPVWAFALGIIVLAISLGRIGFMRKVLSWKPLVPLSKLSYGAFLVHVVILWYSAGSAREATYNNTFIMILKTMGDTAVTFGAALLLYLSVEAPIRDMAKLALSVRIKMQMDVDGGVGGGGGEEKGELAMEEMLNSTSEMASNGGVSSSMASNDSGLGSNDPSSAVVNAKQQRPDARSQTDVVLAL</sequence>
<comment type="caution">
    <text evidence="4">The sequence shown here is derived from an EMBL/GenBank/DDBJ whole genome shotgun (WGS) entry which is preliminary data.</text>
</comment>
<feature type="transmembrane region" description="Helical" evidence="2">
    <location>
        <begin position="662"/>
        <end position="681"/>
    </location>
</feature>
<evidence type="ECO:0000259" key="3">
    <source>
        <dbReference type="SMART" id="SM00703"/>
    </source>
</evidence>
<feature type="region of interest" description="Disordered" evidence="1">
    <location>
        <begin position="797"/>
        <end position="844"/>
    </location>
</feature>
<feature type="transmembrane region" description="Helical" evidence="2">
    <location>
        <begin position="439"/>
        <end position="463"/>
    </location>
</feature>
<feature type="transmembrane region" description="Helical" evidence="2">
    <location>
        <begin position="588"/>
        <end position="606"/>
    </location>
</feature>
<feature type="compositionally biased region" description="Polar residues" evidence="1">
    <location>
        <begin position="797"/>
        <end position="829"/>
    </location>
</feature>
<keyword evidence="5" id="KW-1185">Reference proteome</keyword>
<name>A0A8S1DVT1_9INSE</name>
<proteinExistence type="predicted"/>
<dbReference type="Pfam" id="PF01757">
    <property type="entry name" value="Acyl_transf_3"/>
    <property type="match status" value="1"/>
</dbReference>
<feature type="transmembrane region" description="Helical" evidence="2">
    <location>
        <begin position="693"/>
        <end position="713"/>
    </location>
</feature>
<gene>
    <name evidence="4" type="ORF">CLODIP_2_CD04733</name>
</gene>
<organism evidence="4 5">
    <name type="scientific">Cloeon dipterum</name>
    <dbReference type="NCBI Taxonomy" id="197152"/>
    <lineage>
        <taxon>Eukaryota</taxon>
        <taxon>Metazoa</taxon>
        <taxon>Ecdysozoa</taxon>
        <taxon>Arthropoda</taxon>
        <taxon>Hexapoda</taxon>
        <taxon>Insecta</taxon>
        <taxon>Pterygota</taxon>
        <taxon>Palaeoptera</taxon>
        <taxon>Ephemeroptera</taxon>
        <taxon>Pisciforma</taxon>
        <taxon>Baetidae</taxon>
        <taxon>Cloeon</taxon>
    </lineage>
</organism>
<evidence type="ECO:0000256" key="1">
    <source>
        <dbReference type="SAM" id="MobiDB-lite"/>
    </source>
</evidence>
<dbReference type="Proteomes" id="UP000494165">
    <property type="component" value="Unassembled WGS sequence"/>
</dbReference>
<dbReference type="InterPro" id="IPR002656">
    <property type="entry name" value="Acyl_transf_3_dom"/>
</dbReference>
<reference evidence="4 5" key="1">
    <citation type="submission" date="2020-04" db="EMBL/GenBank/DDBJ databases">
        <authorList>
            <person name="Alioto T."/>
            <person name="Alioto T."/>
            <person name="Gomez Garrido J."/>
        </authorList>
    </citation>
    <scope>NUCLEOTIDE SEQUENCE [LARGE SCALE GENOMIC DNA]</scope>
</reference>
<dbReference type="OrthoDB" id="6585993at2759"/>
<feature type="transmembrane region" description="Helical" evidence="2">
    <location>
        <begin position="618"/>
        <end position="639"/>
    </location>
</feature>
<feature type="transmembrane region" description="Helical" evidence="2">
    <location>
        <begin position="538"/>
        <end position="557"/>
    </location>
</feature>
<feature type="transmembrane region" description="Helical" evidence="2">
    <location>
        <begin position="268"/>
        <end position="291"/>
    </location>
</feature>
<evidence type="ECO:0000313" key="4">
    <source>
        <dbReference type="EMBL" id="CAB3382231.1"/>
    </source>
</evidence>
<keyword evidence="2" id="KW-1133">Transmembrane helix</keyword>
<accession>A0A8S1DVT1</accession>
<evidence type="ECO:0000256" key="2">
    <source>
        <dbReference type="SAM" id="Phobius"/>
    </source>
</evidence>
<feature type="transmembrane region" description="Helical" evidence="2">
    <location>
        <begin position="406"/>
        <end position="427"/>
    </location>
</feature>
<dbReference type="InterPro" id="IPR052728">
    <property type="entry name" value="O2_lipid_transport_reg"/>
</dbReference>
<feature type="domain" description="Nose resistant-to-fluoxetine protein N-terminal" evidence="3">
    <location>
        <begin position="96"/>
        <end position="245"/>
    </location>
</feature>
<dbReference type="PANTHER" id="PTHR11161:SF71">
    <property type="entry name" value="NOSE RESISTANT-TO-FLUOXETINE PROTEIN N-TERMINAL DOMAIN-CONTAINING PROTEIN"/>
    <property type="match status" value="1"/>
</dbReference>
<protein>
    <recommendedName>
        <fullName evidence="3">Nose resistant-to-fluoxetine protein N-terminal domain-containing protein</fullName>
    </recommendedName>
</protein>
<dbReference type="Pfam" id="PF20146">
    <property type="entry name" value="NRF"/>
    <property type="match status" value="1"/>
</dbReference>
<feature type="transmembrane region" description="Helical" evidence="2">
    <location>
        <begin position="329"/>
        <end position="351"/>
    </location>
</feature>
<feature type="transmembrane region" description="Helical" evidence="2">
    <location>
        <begin position="510"/>
        <end position="529"/>
    </location>
</feature>
<dbReference type="PANTHER" id="PTHR11161">
    <property type="entry name" value="O-ACYLTRANSFERASE"/>
    <property type="match status" value="1"/>
</dbReference>
<keyword evidence="2" id="KW-0472">Membrane</keyword>
<dbReference type="AlphaFoldDB" id="A0A8S1DVT1"/>
<dbReference type="GO" id="GO:0016747">
    <property type="term" value="F:acyltransferase activity, transferring groups other than amino-acyl groups"/>
    <property type="evidence" value="ECO:0007669"/>
    <property type="project" value="InterPro"/>
</dbReference>
<evidence type="ECO:0000313" key="5">
    <source>
        <dbReference type="Proteomes" id="UP000494165"/>
    </source>
</evidence>
<feature type="transmembrane region" description="Helical" evidence="2">
    <location>
        <begin position="725"/>
        <end position="749"/>
    </location>
</feature>
<dbReference type="SMART" id="SM00703">
    <property type="entry name" value="NRF"/>
    <property type="match status" value="1"/>
</dbReference>
<dbReference type="EMBL" id="CADEPI010000261">
    <property type="protein sequence ID" value="CAB3382231.1"/>
    <property type="molecule type" value="Genomic_DNA"/>
</dbReference>
<keyword evidence="2" id="KW-0812">Transmembrane</keyword>
<dbReference type="InterPro" id="IPR006621">
    <property type="entry name" value="Nose-resist-to-fluoxetine_N"/>
</dbReference>